<dbReference type="SMART" id="SM00249">
    <property type="entry name" value="PHD"/>
    <property type="match status" value="3"/>
</dbReference>
<dbReference type="CDD" id="cd15571">
    <property type="entry name" value="ePHD"/>
    <property type="match status" value="1"/>
</dbReference>
<feature type="domain" description="PHD-type" evidence="6">
    <location>
        <begin position="1038"/>
        <end position="1090"/>
    </location>
</feature>
<dbReference type="RefSeq" id="XP_001022266.2">
    <property type="nucleotide sequence ID" value="XM_001022266.3"/>
</dbReference>
<accession>I7MGT3</accession>
<sequence>MSSQDLDQNNDSTCKTNDCDRSQKLIDETDLDDDKNKNEKKYQDLVKSINYLKKFDWFDTNNPQLKTPPIKLLTPAAFWFMVCAEYFPRSLTIGTNDPAQTLTELLQKIERQQIFQVIRVKDKSYQNLKGEPTDEQCQEYIQKIKQAIKKLKYDKPQANIRNSAELKEDYTFEDDLYIQSVRNDLLDLYSFYINQELQQTNQQSCSSSESTTVEEDSRHLYITKDEINVNVSCNEKQNSENAVMIVKEIDENNISEESQLKQKNEEPSQSQDEIDEKEKKCDLEQTNEDNLNAKIEANNSNEEEKLDEEETKITNNDEEISIRKQDKQNKLLVQRLDIQKPKERNFNQEEILKALKKQDLDEIISLYQYHLFQQEKEVKNMVENLKKNMQKDIENEKLIYTPQELDMNDILVDIHYQNSMEQEYLNFLENKQQFIDFESERQNQNQNQKKQHTKQHEKIVMEDMACQICNDGDYTDDDLIVFCSKCNISVHQRCYGIPKIPNDDWICELCLSFGPEGKYLRCALCTKRGGAMKPSKIPITSNIFQHTNTQYYEFQKTCKAGPPNKKQRYEDPNEKQNKVGSASKHTSPENEEVEEESNSQYYDFHYLKEFTEEELKNEPKPYFVWCHITCTLWTPECFFDDKNYYTNIKGIENIDKQRFKLECSICKQKKAGSCVQCAKTKCMEAFHPECARRENIYMEIRNTDKLAYLIYCERHTPLKLRRLLEQKEKKYKEEIIKFCRSIERSREFRKKERNTKKERDRQLEKEQKKAPAKKKVLISAKKIRQQITKNEEETNKEEQEFQQMLIHKMIEYIDTLTPEDLNRINSEFNSKKQNEEGQNIQVTQKQIDKDDNKLNANDPKSVKKINLWKNRVFIRKEEPFWKDIQYKSLSTLQIYKRYKRIQRDKNKKKEFKQLYLKTVSVVKNIRIVTKEERLKEKEQKKIEKQQKRQQKIAEIFIKTQERQKKKLEIQERKEQKEVQKKQKSQTGFELAKHAIRRTNKKRDKSNDKKQQKNLKQQELIIEQVVPHNYEPVDETSEQVYCVCRRKYQEGDQMMECEKCQEWYHFECIGFKGTIDEADQLNFVCKFCDLKDDENQRQKRRQIYKDYFINIDTPNYDDFKDAFNKKQNQEQQQQQEEVQLETKEKENDSSRMKSDSKSSKKQQKKQTQNKKRSSSTKLQDIEEQTTTSKKTKKSKDSKTNSSSSKISEVKAKLDYANYSDAKEEIFEEDEDDNEQKEEIQHQEDHMHLEELSKQDEQENNINNLKSKQLDCNQIEKTLNEQIKFETLQESQCIDKLIENKNQDKCEIEQNQKQQIQTKTEHTDTQMFDNQDMSDNSALIDKKITKSNDQSHMKIEKEETETKNDEIKTENQEENESVKQQDIKKEKQEDIKNEQNEIINTEEKQEEEDGQTKINLLQEYQYNKKSDSLKIESQQSNNSQNQVNENCLSKQSSNQNQQNVCNIANLDQFKFKQKSIKDFFKKK</sequence>
<dbReference type="Proteomes" id="UP000009168">
    <property type="component" value="Unassembled WGS sequence"/>
</dbReference>
<dbReference type="PROSITE" id="PS50016">
    <property type="entry name" value="ZF_PHD_2"/>
    <property type="match status" value="2"/>
</dbReference>
<dbReference type="PROSITE" id="PS51805">
    <property type="entry name" value="EPHD"/>
    <property type="match status" value="1"/>
</dbReference>
<feature type="region of interest" description="Disordered" evidence="5">
    <location>
        <begin position="562"/>
        <end position="598"/>
    </location>
</feature>
<evidence type="ECO:0000256" key="1">
    <source>
        <dbReference type="ARBA" id="ARBA00022723"/>
    </source>
</evidence>
<feature type="compositionally biased region" description="Basic and acidic residues" evidence="5">
    <location>
        <begin position="567"/>
        <end position="577"/>
    </location>
</feature>
<feature type="region of interest" description="Disordered" evidence="5">
    <location>
        <begin position="749"/>
        <end position="775"/>
    </location>
</feature>
<feature type="compositionally biased region" description="Acidic residues" evidence="5">
    <location>
        <begin position="1224"/>
        <end position="1234"/>
    </location>
</feature>
<feature type="compositionally biased region" description="Low complexity" evidence="5">
    <location>
        <begin position="1431"/>
        <end position="1440"/>
    </location>
</feature>
<feature type="compositionally biased region" description="Basic and acidic residues" evidence="5">
    <location>
        <begin position="968"/>
        <end position="980"/>
    </location>
</feature>
<feature type="region of interest" description="Disordered" evidence="5">
    <location>
        <begin position="1341"/>
        <end position="1411"/>
    </location>
</feature>
<feature type="region of interest" description="Disordered" evidence="5">
    <location>
        <begin position="1124"/>
        <end position="1260"/>
    </location>
</feature>
<dbReference type="Pfam" id="PF13831">
    <property type="entry name" value="PHD_2"/>
    <property type="match status" value="1"/>
</dbReference>
<evidence type="ECO:0000256" key="5">
    <source>
        <dbReference type="SAM" id="MobiDB-lite"/>
    </source>
</evidence>
<reference evidence="9" key="1">
    <citation type="journal article" date="2006" name="PLoS Biol.">
        <title>Macronuclear genome sequence of the ciliate Tetrahymena thermophila, a model eukaryote.</title>
        <authorList>
            <person name="Eisen J.A."/>
            <person name="Coyne R.S."/>
            <person name="Wu M."/>
            <person name="Wu D."/>
            <person name="Thiagarajan M."/>
            <person name="Wortman J.R."/>
            <person name="Badger J.H."/>
            <person name="Ren Q."/>
            <person name="Amedeo P."/>
            <person name="Jones K.M."/>
            <person name="Tallon L.J."/>
            <person name="Delcher A.L."/>
            <person name="Salzberg S.L."/>
            <person name="Silva J.C."/>
            <person name="Haas B.J."/>
            <person name="Majoros W.H."/>
            <person name="Farzad M."/>
            <person name="Carlton J.M."/>
            <person name="Smith R.K. Jr."/>
            <person name="Garg J."/>
            <person name="Pearlman R.E."/>
            <person name="Karrer K.M."/>
            <person name="Sun L."/>
            <person name="Manning G."/>
            <person name="Elde N.C."/>
            <person name="Turkewitz A.P."/>
            <person name="Asai D.J."/>
            <person name="Wilkes D.E."/>
            <person name="Wang Y."/>
            <person name="Cai H."/>
            <person name="Collins K."/>
            <person name="Stewart B.A."/>
            <person name="Lee S.R."/>
            <person name="Wilamowska K."/>
            <person name="Weinberg Z."/>
            <person name="Ruzzo W.L."/>
            <person name="Wloga D."/>
            <person name="Gaertig J."/>
            <person name="Frankel J."/>
            <person name="Tsao C.-C."/>
            <person name="Gorovsky M.A."/>
            <person name="Keeling P.J."/>
            <person name="Waller R.F."/>
            <person name="Patron N.J."/>
            <person name="Cherry J.M."/>
            <person name="Stover N.A."/>
            <person name="Krieger C.J."/>
            <person name="del Toro C."/>
            <person name="Ryder H.F."/>
            <person name="Williamson S.C."/>
            <person name="Barbeau R.A."/>
            <person name="Hamilton E.P."/>
            <person name="Orias E."/>
        </authorList>
    </citation>
    <scope>NUCLEOTIDE SEQUENCE [LARGE SCALE GENOMIC DNA]</scope>
    <source>
        <strain evidence="9">SB210</strain>
    </source>
</reference>
<evidence type="ECO:0000256" key="3">
    <source>
        <dbReference type="ARBA" id="ARBA00022833"/>
    </source>
</evidence>
<dbReference type="Pfam" id="PF00628">
    <property type="entry name" value="PHD"/>
    <property type="match status" value="1"/>
</dbReference>
<feature type="compositionally biased region" description="Basic and acidic residues" evidence="5">
    <location>
        <begin position="1235"/>
        <end position="1255"/>
    </location>
</feature>
<dbReference type="eggNOG" id="KOG0955">
    <property type="taxonomic scope" value="Eukaryota"/>
</dbReference>
<dbReference type="PANTHER" id="PTHR13793:SF107">
    <property type="entry name" value="BROMODOMAIN-CONTAINING PROTEIN HOMOLOG"/>
    <property type="match status" value="1"/>
</dbReference>
<feature type="region of interest" description="Disordered" evidence="5">
    <location>
        <begin position="968"/>
        <end position="1014"/>
    </location>
</feature>
<feature type="compositionally biased region" description="Basic and acidic residues" evidence="5">
    <location>
        <begin position="1139"/>
        <end position="1157"/>
    </location>
</feature>
<feature type="compositionally biased region" description="Basic residues" evidence="5">
    <location>
        <begin position="993"/>
        <end position="1003"/>
    </location>
</feature>
<dbReference type="KEGG" id="tet:TTHERM_00502120"/>
<feature type="region of interest" description="Disordered" evidence="5">
    <location>
        <begin position="1425"/>
        <end position="1454"/>
    </location>
</feature>
<feature type="domain" description="PHD-type" evidence="7">
    <location>
        <begin position="592"/>
        <end position="716"/>
    </location>
</feature>
<evidence type="ECO:0000259" key="7">
    <source>
        <dbReference type="PROSITE" id="PS51805"/>
    </source>
</evidence>
<keyword evidence="9" id="KW-1185">Reference proteome</keyword>
<gene>
    <name evidence="8" type="ORF">TTHERM_00502120</name>
</gene>
<keyword evidence="2 4" id="KW-0863">Zinc-finger</keyword>
<evidence type="ECO:0000313" key="8">
    <source>
        <dbReference type="EMBL" id="EAS02021.2"/>
    </source>
</evidence>
<organism evidence="8 9">
    <name type="scientific">Tetrahymena thermophila (strain SB210)</name>
    <dbReference type="NCBI Taxonomy" id="312017"/>
    <lineage>
        <taxon>Eukaryota</taxon>
        <taxon>Sar</taxon>
        <taxon>Alveolata</taxon>
        <taxon>Ciliophora</taxon>
        <taxon>Intramacronucleata</taxon>
        <taxon>Oligohymenophorea</taxon>
        <taxon>Hymenostomatida</taxon>
        <taxon>Tetrahymenina</taxon>
        <taxon>Tetrahymenidae</taxon>
        <taxon>Tetrahymena</taxon>
    </lineage>
</organism>
<keyword evidence="3" id="KW-0862">Zinc</keyword>
<dbReference type="OrthoDB" id="313399at2759"/>
<feature type="region of interest" description="Disordered" evidence="5">
    <location>
        <begin position="255"/>
        <end position="277"/>
    </location>
</feature>
<dbReference type="InterPro" id="IPR011011">
    <property type="entry name" value="Znf_FYVE_PHD"/>
</dbReference>
<dbReference type="PROSITE" id="PS01359">
    <property type="entry name" value="ZF_PHD_1"/>
    <property type="match status" value="1"/>
</dbReference>
<evidence type="ECO:0000256" key="2">
    <source>
        <dbReference type="ARBA" id="ARBA00022771"/>
    </source>
</evidence>
<dbReference type="Gene3D" id="3.30.40.10">
    <property type="entry name" value="Zinc/RING finger domain, C3HC4 (zinc finger)"/>
    <property type="match status" value="3"/>
</dbReference>
<keyword evidence="1" id="KW-0479">Metal-binding</keyword>
<evidence type="ECO:0000259" key="6">
    <source>
        <dbReference type="PROSITE" id="PS50016"/>
    </source>
</evidence>
<feature type="region of interest" description="Disordered" evidence="5">
    <location>
        <begin position="1306"/>
        <end position="1329"/>
    </location>
</feature>
<dbReference type="InParanoid" id="I7MGT3"/>
<dbReference type="Pfam" id="PF13832">
    <property type="entry name" value="zf-HC5HC2H_2"/>
    <property type="match status" value="1"/>
</dbReference>
<proteinExistence type="predicted"/>
<dbReference type="PANTHER" id="PTHR13793">
    <property type="entry name" value="PHD FINGER PROTEINS"/>
    <property type="match status" value="1"/>
</dbReference>
<dbReference type="SUPFAM" id="SSF57903">
    <property type="entry name" value="FYVE/PHD zinc finger"/>
    <property type="match status" value="2"/>
</dbReference>
<dbReference type="InterPro" id="IPR050701">
    <property type="entry name" value="Histone_Mod_Regulator"/>
</dbReference>
<feature type="compositionally biased region" description="Basic residues" evidence="5">
    <location>
        <begin position="1158"/>
        <end position="1173"/>
    </location>
</feature>
<dbReference type="InterPro" id="IPR013083">
    <property type="entry name" value="Znf_RING/FYVE/PHD"/>
</dbReference>
<dbReference type="GO" id="GO:0008270">
    <property type="term" value="F:zinc ion binding"/>
    <property type="evidence" value="ECO:0007669"/>
    <property type="project" value="UniProtKB-KW"/>
</dbReference>
<evidence type="ECO:0000313" key="9">
    <source>
        <dbReference type="Proteomes" id="UP000009168"/>
    </source>
</evidence>
<protein>
    <submittedName>
        <fullName evidence="8">PHD zinc finger protein</fullName>
    </submittedName>
</protein>
<dbReference type="GeneID" id="7825615"/>
<dbReference type="STRING" id="312017.I7MGT3"/>
<feature type="compositionally biased region" description="Basic and acidic residues" evidence="5">
    <location>
        <begin position="749"/>
        <end position="769"/>
    </location>
</feature>
<dbReference type="CDD" id="cd15492">
    <property type="entry name" value="PHD_BRPF_JADE_like"/>
    <property type="match status" value="1"/>
</dbReference>
<dbReference type="InterPro" id="IPR034732">
    <property type="entry name" value="EPHD"/>
</dbReference>
<dbReference type="InterPro" id="IPR019787">
    <property type="entry name" value="Znf_PHD-finger"/>
</dbReference>
<evidence type="ECO:0000256" key="4">
    <source>
        <dbReference type="PROSITE-ProRule" id="PRU00146"/>
    </source>
</evidence>
<dbReference type="InterPro" id="IPR019786">
    <property type="entry name" value="Zinc_finger_PHD-type_CS"/>
</dbReference>
<name>I7MGT3_TETTS</name>
<dbReference type="GO" id="GO:0006357">
    <property type="term" value="P:regulation of transcription by RNA polymerase II"/>
    <property type="evidence" value="ECO:0007669"/>
    <property type="project" value="TreeGrafter"/>
</dbReference>
<dbReference type="InterPro" id="IPR001965">
    <property type="entry name" value="Znf_PHD"/>
</dbReference>
<dbReference type="EMBL" id="GG662548">
    <property type="protein sequence ID" value="EAS02021.2"/>
    <property type="molecule type" value="Genomic_DNA"/>
</dbReference>
<feature type="compositionally biased region" description="Basic and acidic residues" evidence="5">
    <location>
        <begin position="1341"/>
        <end position="1393"/>
    </location>
</feature>
<feature type="domain" description="PHD-type" evidence="6">
    <location>
        <begin position="463"/>
        <end position="513"/>
    </location>
</feature>